<evidence type="ECO:0000256" key="1">
    <source>
        <dbReference type="ARBA" id="ARBA00014759"/>
    </source>
</evidence>
<dbReference type="InterPro" id="IPR018103">
    <property type="entry name" value="Translation_control_tumour_CS"/>
</dbReference>
<name>A0A395T072_9HYPO</name>
<dbReference type="Gene3D" id="2.170.150.10">
    <property type="entry name" value="Metal Binding Protein, Guanine Nucleotide Exchange Factor, Chain A"/>
    <property type="match status" value="1"/>
</dbReference>
<dbReference type="InterPro" id="IPR011323">
    <property type="entry name" value="Mss4/transl-control_tumour"/>
</dbReference>
<sequence>MSQDHVCGDDMISDSYRLKEVDGVVYEVDCSMINTGETERASEDEDEDDDGVQRVNNVIYSFRLQPTQFDKASYVSYLKGYLKKTKEKLQDEGKDSEYITDFTKSAQAFLKTKILPDFSSWEFYTGENQDVDGMVVLLGYREDGTTPYLIFWKDGLNEKTV</sequence>
<dbReference type="GO" id="GO:0005737">
    <property type="term" value="C:cytoplasm"/>
    <property type="evidence" value="ECO:0007669"/>
    <property type="project" value="TreeGrafter"/>
</dbReference>
<dbReference type="SUPFAM" id="SSF51316">
    <property type="entry name" value="Mss4-like"/>
    <property type="match status" value="1"/>
</dbReference>
<dbReference type="PROSITE" id="PS51797">
    <property type="entry name" value="TCTP_3"/>
    <property type="match status" value="1"/>
</dbReference>
<reference evidence="4 5" key="1">
    <citation type="journal article" date="2018" name="PLoS Pathog.">
        <title>Evolution of structural diversity of trichothecenes, a family of toxins produced by plant pathogenic and entomopathogenic fungi.</title>
        <authorList>
            <person name="Proctor R.H."/>
            <person name="McCormick S.P."/>
            <person name="Kim H.S."/>
            <person name="Cardoza R.E."/>
            <person name="Stanley A.M."/>
            <person name="Lindo L."/>
            <person name="Kelly A."/>
            <person name="Brown D.W."/>
            <person name="Lee T."/>
            <person name="Vaughan M.M."/>
            <person name="Alexander N.J."/>
            <person name="Busman M."/>
            <person name="Gutierrez S."/>
        </authorList>
    </citation>
    <scope>NUCLEOTIDE SEQUENCE [LARGE SCALE GENOMIC DNA]</scope>
    <source>
        <strain evidence="4 5">NRRL 20695</strain>
    </source>
</reference>
<dbReference type="InterPro" id="IPR011057">
    <property type="entry name" value="Mss4-like_sf"/>
</dbReference>
<dbReference type="InterPro" id="IPR018105">
    <property type="entry name" value="Translational_control_tumour_p"/>
</dbReference>
<dbReference type="AlphaFoldDB" id="A0A395T072"/>
<dbReference type="GO" id="GO:0005509">
    <property type="term" value="F:calcium ion binding"/>
    <property type="evidence" value="ECO:0007669"/>
    <property type="project" value="TreeGrafter"/>
</dbReference>
<dbReference type="InterPro" id="IPR034737">
    <property type="entry name" value="TCTP"/>
</dbReference>
<proteinExistence type="inferred from homology"/>
<dbReference type="PANTHER" id="PTHR11991">
    <property type="entry name" value="TRANSLATIONALLY CONTROLLED TUMOR PROTEIN-RELATED"/>
    <property type="match status" value="1"/>
</dbReference>
<keyword evidence="5" id="KW-1185">Reference proteome</keyword>
<dbReference type="STRING" id="694270.A0A395T072"/>
<comment type="similarity">
    <text evidence="2">Belongs to the TCTP family.</text>
</comment>
<comment type="caution">
    <text evidence="4">The sequence shown here is derived from an EMBL/GenBank/DDBJ whole genome shotgun (WGS) entry which is preliminary data.</text>
</comment>
<accession>A0A395T072</accession>
<dbReference type="Pfam" id="PF00838">
    <property type="entry name" value="TCTP"/>
    <property type="match status" value="1"/>
</dbReference>
<dbReference type="PANTHER" id="PTHR11991:SF0">
    <property type="entry name" value="TRANSLATIONALLY-CONTROLLED TUMOR PROTEIN"/>
    <property type="match status" value="1"/>
</dbReference>
<evidence type="ECO:0000259" key="3">
    <source>
        <dbReference type="PROSITE" id="PS51797"/>
    </source>
</evidence>
<feature type="domain" description="TCTP" evidence="3">
    <location>
        <begin position="1"/>
        <end position="161"/>
    </location>
</feature>
<dbReference type="EMBL" id="PXOG01000088">
    <property type="protein sequence ID" value="RGP77712.1"/>
    <property type="molecule type" value="Genomic_DNA"/>
</dbReference>
<dbReference type="PROSITE" id="PS01003">
    <property type="entry name" value="TCTP_2"/>
    <property type="match status" value="1"/>
</dbReference>
<protein>
    <recommendedName>
        <fullName evidence="1">Translationally-controlled tumor protein homolog</fullName>
    </recommendedName>
</protein>
<evidence type="ECO:0000256" key="2">
    <source>
        <dbReference type="PROSITE-ProRule" id="PRU01133"/>
    </source>
</evidence>
<dbReference type="OrthoDB" id="10248936at2759"/>
<evidence type="ECO:0000313" key="5">
    <source>
        <dbReference type="Proteomes" id="UP000266234"/>
    </source>
</evidence>
<gene>
    <name evidence="4" type="ORF">FLONG3_4171</name>
</gene>
<organism evidence="4 5">
    <name type="scientific">Fusarium longipes</name>
    <dbReference type="NCBI Taxonomy" id="694270"/>
    <lineage>
        <taxon>Eukaryota</taxon>
        <taxon>Fungi</taxon>
        <taxon>Dikarya</taxon>
        <taxon>Ascomycota</taxon>
        <taxon>Pezizomycotina</taxon>
        <taxon>Sordariomycetes</taxon>
        <taxon>Hypocreomycetidae</taxon>
        <taxon>Hypocreales</taxon>
        <taxon>Nectriaceae</taxon>
        <taxon>Fusarium</taxon>
    </lineage>
</organism>
<evidence type="ECO:0000313" key="4">
    <source>
        <dbReference type="EMBL" id="RGP77712.1"/>
    </source>
</evidence>
<dbReference type="Proteomes" id="UP000266234">
    <property type="component" value="Unassembled WGS sequence"/>
</dbReference>